<dbReference type="SMART" id="SM00388">
    <property type="entry name" value="HisKA"/>
    <property type="match status" value="1"/>
</dbReference>
<dbReference type="InterPro" id="IPR004358">
    <property type="entry name" value="Sig_transdc_His_kin-like_C"/>
</dbReference>
<dbReference type="SMART" id="SM00387">
    <property type="entry name" value="HATPase_c"/>
    <property type="match status" value="1"/>
</dbReference>
<name>A0ABW0I8L4_9BACT</name>
<dbReference type="PRINTS" id="PR00344">
    <property type="entry name" value="BCTRLSENSOR"/>
</dbReference>
<feature type="transmembrane region" description="Helical" evidence="7">
    <location>
        <begin position="64"/>
        <end position="81"/>
    </location>
</feature>
<dbReference type="Pfam" id="PF00512">
    <property type="entry name" value="HisKA"/>
    <property type="match status" value="1"/>
</dbReference>
<feature type="transmembrane region" description="Helical" evidence="7">
    <location>
        <begin position="138"/>
        <end position="158"/>
    </location>
</feature>
<dbReference type="Pfam" id="PF02518">
    <property type="entry name" value="HATPase_c"/>
    <property type="match status" value="1"/>
</dbReference>
<feature type="transmembrane region" description="Helical" evidence="7">
    <location>
        <begin position="114"/>
        <end position="131"/>
    </location>
</feature>
<keyword evidence="10" id="KW-1185">Reference proteome</keyword>
<dbReference type="Gene3D" id="1.10.287.130">
    <property type="match status" value="1"/>
</dbReference>
<dbReference type="CDD" id="cd00082">
    <property type="entry name" value="HisKA"/>
    <property type="match status" value="1"/>
</dbReference>
<keyword evidence="3" id="KW-0597">Phosphoprotein</keyword>
<proteinExistence type="predicted"/>
<evidence type="ECO:0000256" key="7">
    <source>
        <dbReference type="SAM" id="Phobius"/>
    </source>
</evidence>
<keyword evidence="7" id="KW-0472">Membrane</keyword>
<comment type="caution">
    <text evidence="9">The sequence shown here is derived from an EMBL/GenBank/DDBJ whole genome shotgun (WGS) entry which is preliminary data.</text>
</comment>
<accession>A0ABW0I8L4</accession>
<dbReference type="InterPro" id="IPR036097">
    <property type="entry name" value="HisK_dim/P_sf"/>
</dbReference>
<keyword evidence="7" id="KW-1133">Transmembrane helix</keyword>
<sequence length="450" mass="50404">MVSLPDKCEIKDWVKAGKETFNKLFGSPDEFTLEGRIFHVICVLVVAVMGYNVLFSFLFGLPETGWICLFLFLAGFYIYYLSRIRKKIVLAISLSGFLVTIMFGVNYFYNGGMVGASLLSFTITLFLLLIVGPARHAVFWTVFNAVVVIGLMAVEYFYPNSIVESYPDRLAHTIDLASTYLINVFFLYVGTLFFTKAYKQEQKRVEERSVVLERLNAEKNKLFSIVSHDLRSPLASVQQYFEILNEVDLESDERKKIESELLSSINYTQDMLFNLLSWSSSQMKGTTVSLAPVNVYTCLQPVIEIYRPLAAKKEIKLDFRADLTTEVLADAAMLQLIIRNLVGNAIKFTTTGGLVTIDVVLEGKKCLFSVKDNGRGIRKEEIAHVFSLKAQPTFGTNQERGVGLGLFLCKEYAEAQHGTIWLESTPNVGTTFFLALPAAGNGLSPLSISK</sequence>
<organism evidence="9 10">
    <name type="scientific">Larkinella bovis</name>
    <dbReference type="NCBI Taxonomy" id="683041"/>
    <lineage>
        <taxon>Bacteria</taxon>
        <taxon>Pseudomonadati</taxon>
        <taxon>Bacteroidota</taxon>
        <taxon>Cytophagia</taxon>
        <taxon>Cytophagales</taxon>
        <taxon>Spirosomataceae</taxon>
        <taxon>Larkinella</taxon>
    </lineage>
</organism>
<dbReference type="EC" id="2.7.13.3" evidence="2"/>
<dbReference type="InterPro" id="IPR036890">
    <property type="entry name" value="HATPase_C_sf"/>
</dbReference>
<protein>
    <recommendedName>
        <fullName evidence="2">histidine kinase</fullName>
        <ecNumber evidence="2">2.7.13.3</ecNumber>
    </recommendedName>
</protein>
<evidence type="ECO:0000256" key="1">
    <source>
        <dbReference type="ARBA" id="ARBA00000085"/>
    </source>
</evidence>
<evidence type="ECO:0000256" key="6">
    <source>
        <dbReference type="ARBA" id="ARBA00023012"/>
    </source>
</evidence>
<keyword evidence="5 9" id="KW-0418">Kinase</keyword>
<evidence type="ECO:0000256" key="4">
    <source>
        <dbReference type="ARBA" id="ARBA00022679"/>
    </source>
</evidence>
<dbReference type="InterPro" id="IPR005467">
    <property type="entry name" value="His_kinase_dom"/>
</dbReference>
<feature type="domain" description="Histidine kinase" evidence="8">
    <location>
        <begin position="225"/>
        <end position="440"/>
    </location>
</feature>
<dbReference type="InterPro" id="IPR003594">
    <property type="entry name" value="HATPase_dom"/>
</dbReference>
<dbReference type="EMBL" id="JBHSMA010000001">
    <property type="protein sequence ID" value="MFC5408840.1"/>
    <property type="molecule type" value="Genomic_DNA"/>
</dbReference>
<feature type="transmembrane region" description="Helical" evidence="7">
    <location>
        <begin position="37"/>
        <end position="58"/>
    </location>
</feature>
<dbReference type="PANTHER" id="PTHR43711">
    <property type="entry name" value="TWO-COMPONENT HISTIDINE KINASE"/>
    <property type="match status" value="1"/>
</dbReference>
<gene>
    <name evidence="9" type="ORF">ACFPMF_05955</name>
</gene>
<feature type="transmembrane region" description="Helical" evidence="7">
    <location>
        <begin position="178"/>
        <end position="198"/>
    </location>
</feature>
<keyword evidence="7" id="KW-0812">Transmembrane</keyword>
<dbReference type="InterPro" id="IPR003661">
    <property type="entry name" value="HisK_dim/P_dom"/>
</dbReference>
<dbReference type="Proteomes" id="UP001596106">
    <property type="component" value="Unassembled WGS sequence"/>
</dbReference>
<evidence type="ECO:0000313" key="9">
    <source>
        <dbReference type="EMBL" id="MFC5408840.1"/>
    </source>
</evidence>
<dbReference type="SUPFAM" id="SSF55874">
    <property type="entry name" value="ATPase domain of HSP90 chaperone/DNA topoisomerase II/histidine kinase"/>
    <property type="match status" value="1"/>
</dbReference>
<dbReference type="PROSITE" id="PS50109">
    <property type="entry name" value="HIS_KIN"/>
    <property type="match status" value="1"/>
</dbReference>
<dbReference type="SUPFAM" id="SSF47384">
    <property type="entry name" value="Homodimeric domain of signal transducing histidine kinase"/>
    <property type="match status" value="1"/>
</dbReference>
<dbReference type="PANTHER" id="PTHR43711:SF1">
    <property type="entry name" value="HISTIDINE KINASE 1"/>
    <property type="match status" value="1"/>
</dbReference>
<comment type="catalytic activity">
    <reaction evidence="1">
        <text>ATP + protein L-histidine = ADP + protein N-phospho-L-histidine.</text>
        <dbReference type="EC" id="2.7.13.3"/>
    </reaction>
</comment>
<evidence type="ECO:0000256" key="2">
    <source>
        <dbReference type="ARBA" id="ARBA00012438"/>
    </source>
</evidence>
<evidence type="ECO:0000259" key="8">
    <source>
        <dbReference type="PROSITE" id="PS50109"/>
    </source>
</evidence>
<dbReference type="CDD" id="cd00075">
    <property type="entry name" value="HATPase"/>
    <property type="match status" value="1"/>
</dbReference>
<keyword evidence="6" id="KW-0902">Two-component regulatory system</keyword>
<reference evidence="10" key="1">
    <citation type="journal article" date="2019" name="Int. J. Syst. Evol. Microbiol.">
        <title>The Global Catalogue of Microorganisms (GCM) 10K type strain sequencing project: providing services to taxonomists for standard genome sequencing and annotation.</title>
        <authorList>
            <consortium name="The Broad Institute Genomics Platform"/>
            <consortium name="The Broad Institute Genome Sequencing Center for Infectious Disease"/>
            <person name="Wu L."/>
            <person name="Ma J."/>
        </authorList>
    </citation>
    <scope>NUCLEOTIDE SEQUENCE [LARGE SCALE GENOMIC DNA]</scope>
    <source>
        <strain evidence="10">CCUG 55250</strain>
    </source>
</reference>
<feature type="transmembrane region" description="Helical" evidence="7">
    <location>
        <begin position="88"/>
        <end position="108"/>
    </location>
</feature>
<dbReference type="Gene3D" id="3.30.565.10">
    <property type="entry name" value="Histidine kinase-like ATPase, C-terminal domain"/>
    <property type="match status" value="1"/>
</dbReference>
<dbReference type="GO" id="GO:0016301">
    <property type="term" value="F:kinase activity"/>
    <property type="evidence" value="ECO:0007669"/>
    <property type="project" value="UniProtKB-KW"/>
</dbReference>
<evidence type="ECO:0000256" key="3">
    <source>
        <dbReference type="ARBA" id="ARBA00022553"/>
    </source>
</evidence>
<evidence type="ECO:0000256" key="5">
    <source>
        <dbReference type="ARBA" id="ARBA00022777"/>
    </source>
</evidence>
<keyword evidence="4" id="KW-0808">Transferase</keyword>
<evidence type="ECO:0000313" key="10">
    <source>
        <dbReference type="Proteomes" id="UP001596106"/>
    </source>
</evidence>
<dbReference type="InterPro" id="IPR050736">
    <property type="entry name" value="Sensor_HK_Regulatory"/>
</dbReference>